<dbReference type="eggNOG" id="ENOG503351X">
    <property type="taxonomic scope" value="Bacteria"/>
</dbReference>
<dbReference type="SUPFAM" id="SSF143212">
    <property type="entry name" value="Rv2632c-like"/>
    <property type="match status" value="1"/>
</dbReference>
<name>W9B8P0_MYCCO</name>
<dbReference type="AlphaFoldDB" id="W9B8P0"/>
<protein>
    <recommendedName>
        <fullName evidence="3">DUF1876 domain-containing protein</fullName>
    </recommendedName>
</protein>
<organism evidence="1 2">
    <name type="scientific">Mycolicibacterium cosmeticum</name>
    <dbReference type="NCBI Taxonomy" id="258533"/>
    <lineage>
        <taxon>Bacteria</taxon>
        <taxon>Bacillati</taxon>
        <taxon>Actinomycetota</taxon>
        <taxon>Actinomycetes</taxon>
        <taxon>Mycobacteriales</taxon>
        <taxon>Mycobacteriaceae</taxon>
        <taxon>Mycolicibacterium</taxon>
    </lineage>
</organism>
<accession>W9B8P0</accession>
<sequence>MNDSTRQDREWAIGVCVDEHDDHTRATAWLVGDTRDLTGSGVARRNPVDRDVPAIGDELAVARALHDLAEKLLTATAGDIEDVTHEHVRSLH</sequence>
<dbReference type="RefSeq" id="WP_036403387.1">
    <property type="nucleotide sequence ID" value="NZ_CCBB010000003.1"/>
</dbReference>
<dbReference type="OrthoDB" id="4828144at2"/>
<evidence type="ECO:0000313" key="1">
    <source>
        <dbReference type="EMBL" id="CDO11021.1"/>
    </source>
</evidence>
<proteinExistence type="predicted"/>
<comment type="caution">
    <text evidence="1">The sequence shown here is derived from an EMBL/GenBank/DDBJ whole genome shotgun (WGS) entry which is preliminary data.</text>
</comment>
<dbReference type="Proteomes" id="UP000028870">
    <property type="component" value="Unassembled WGS sequence"/>
</dbReference>
<gene>
    <name evidence="1" type="ORF">BN977_05862</name>
</gene>
<reference evidence="1" key="1">
    <citation type="submission" date="2014-03" db="EMBL/GenBank/DDBJ databases">
        <title>Draft Genome Sequence of Mycobacterium cosmeticum DSM 44829.</title>
        <authorList>
            <person name="Croce O."/>
            <person name="Robert C."/>
            <person name="Raoult D."/>
            <person name="Drancourt M."/>
        </authorList>
    </citation>
    <scope>NUCLEOTIDE SEQUENCE [LARGE SCALE GENOMIC DNA]</scope>
    <source>
        <strain evidence="1">DSM 44829</strain>
    </source>
</reference>
<evidence type="ECO:0000313" key="2">
    <source>
        <dbReference type="Proteomes" id="UP000028870"/>
    </source>
</evidence>
<dbReference type="STRING" id="258533.BN977_05862"/>
<dbReference type="Pfam" id="PF08962">
    <property type="entry name" value="Rv2632c-like"/>
    <property type="match status" value="1"/>
</dbReference>
<dbReference type="InterPro" id="IPR038070">
    <property type="entry name" value="Rv2632c-like_sf"/>
</dbReference>
<reference evidence="1" key="2">
    <citation type="submission" date="2014-03" db="EMBL/GenBank/DDBJ databases">
        <authorList>
            <person name="Urmite Genomes"/>
        </authorList>
    </citation>
    <scope>NUCLEOTIDE SEQUENCE</scope>
    <source>
        <strain evidence="1">DSM 44829</strain>
    </source>
</reference>
<dbReference type="Gene3D" id="3.30.160.240">
    <property type="entry name" value="Rv1738"/>
    <property type="match status" value="1"/>
</dbReference>
<dbReference type="EMBL" id="CCBB010000003">
    <property type="protein sequence ID" value="CDO11021.1"/>
    <property type="molecule type" value="Genomic_DNA"/>
</dbReference>
<dbReference type="InterPro" id="IPR015057">
    <property type="entry name" value="Rv2632c-like"/>
</dbReference>
<evidence type="ECO:0008006" key="3">
    <source>
        <dbReference type="Google" id="ProtNLM"/>
    </source>
</evidence>
<keyword evidence="2" id="KW-1185">Reference proteome</keyword>